<dbReference type="Proteomes" id="UP000651050">
    <property type="component" value="Unassembled WGS sequence"/>
</dbReference>
<organism evidence="2 3">
    <name type="scientific">Caenimonas aquaedulcis</name>
    <dbReference type="NCBI Taxonomy" id="2793270"/>
    <lineage>
        <taxon>Bacteria</taxon>
        <taxon>Pseudomonadati</taxon>
        <taxon>Pseudomonadota</taxon>
        <taxon>Betaproteobacteria</taxon>
        <taxon>Burkholderiales</taxon>
        <taxon>Comamonadaceae</taxon>
        <taxon>Caenimonas</taxon>
    </lineage>
</organism>
<sequence>MASTEQELIKLEERFWQSLVAQDADTATQLLAEPALMVSAHGAMKFDHAAYRKMATQGTQVVTAYEFSDMEVVLAGPDTAILTYGVKQTMSPRGKNQKNVQEMHDSSTWVRKDGRWQCVMHTETPVQKQAATA</sequence>
<gene>
    <name evidence="2" type="ORF">I5803_21640</name>
</gene>
<dbReference type="Pfam" id="PF14534">
    <property type="entry name" value="DUF4440"/>
    <property type="match status" value="1"/>
</dbReference>
<name>A0A931MJ89_9BURK</name>
<dbReference type="InterPro" id="IPR032710">
    <property type="entry name" value="NTF2-like_dom_sf"/>
</dbReference>
<dbReference type="InterPro" id="IPR027843">
    <property type="entry name" value="DUF4440"/>
</dbReference>
<dbReference type="AlphaFoldDB" id="A0A931MJ89"/>
<proteinExistence type="predicted"/>
<dbReference type="Gene3D" id="3.10.450.50">
    <property type="match status" value="1"/>
</dbReference>
<accession>A0A931MJ89</accession>
<evidence type="ECO:0000259" key="1">
    <source>
        <dbReference type="Pfam" id="PF14534"/>
    </source>
</evidence>
<evidence type="ECO:0000313" key="3">
    <source>
        <dbReference type="Proteomes" id="UP000651050"/>
    </source>
</evidence>
<dbReference type="EMBL" id="JADWYS010000001">
    <property type="protein sequence ID" value="MBG9390649.1"/>
    <property type="molecule type" value="Genomic_DNA"/>
</dbReference>
<protein>
    <submittedName>
        <fullName evidence="2">Nuclear transport factor 2 family protein</fullName>
    </submittedName>
</protein>
<reference evidence="2" key="1">
    <citation type="submission" date="2020-11" db="EMBL/GenBank/DDBJ databases">
        <title>Bacterial whole genome sequence for Caenimonas sp. DR4.4.</title>
        <authorList>
            <person name="Le V."/>
            <person name="Ko S.-R."/>
            <person name="Ahn C.-Y."/>
            <person name="Oh H.-M."/>
        </authorList>
    </citation>
    <scope>NUCLEOTIDE SEQUENCE</scope>
    <source>
        <strain evidence="2">DR4.4</strain>
    </source>
</reference>
<comment type="caution">
    <text evidence="2">The sequence shown here is derived from an EMBL/GenBank/DDBJ whole genome shotgun (WGS) entry which is preliminary data.</text>
</comment>
<keyword evidence="3" id="KW-1185">Reference proteome</keyword>
<feature type="domain" description="DUF4440" evidence="1">
    <location>
        <begin position="8"/>
        <end position="118"/>
    </location>
</feature>
<dbReference type="SUPFAM" id="SSF54427">
    <property type="entry name" value="NTF2-like"/>
    <property type="match status" value="1"/>
</dbReference>
<evidence type="ECO:0000313" key="2">
    <source>
        <dbReference type="EMBL" id="MBG9390649.1"/>
    </source>
</evidence>
<dbReference type="RefSeq" id="WP_196988378.1">
    <property type="nucleotide sequence ID" value="NZ_JADWYS010000001.1"/>
</dbReference>